<dbReference type="EMBL" id="UGYK01000002">
    <property type="protein sequence ID" value="SUI73087.1"/>
    <property type="molecule type" value="Genomic_DNA"/>
</dbReference>
<reference evidence="1 2" key="1">
    <citation type="submission" date="2018-06" db="EMBL/GenBank/DDBJ databases">
        <authorList>
            <consortium name="Pathogen Informatics"/>
            <person name="Doyle S."/>
        </authorList>
    </citation>
    <scope>NUCLEOTIDE SEQUENCE [LARGE SCALE GENOMIC DNA]</scope>
    <source>
        <strain evidence="1 2">NCTC10211</strain>
    </source>
</reference>
<protein>
    <recommendedName>
        <fullName evidence="3">Phage tail tape measure protein</fullName>
    </recommendedName>
</protein>
<evidence type="ECO:0008006" key="3">
    <source>
        <dbReference type="Google" id="ProtNLM"/>
    </source>
</evidence>
<evidence type="ECO:0000313" key="1">
    <source>
        <dbReference type="EMBL" id="SUI73087.1"/>
    </source>
</evidence>
<gene>
    <name evidence="1" type="ORF">NCTC10211_04562</name>
</gene>
<proteinExistence type="predicted"/>
<organism evidence="1 2">
    <name type="scientific">Serratia marcescens</name>
    <dbReference type="NCBI Taxonomy" id="615"/>
    <lineage>
        <taxon>Bacteria</taxon>
        <taxon>Pseudomonadati</taxon>
        <taxon>Pseudomonadota</taxon>
        <taxon>Gammaproteobacteria</taxon>
        <taxon>Enterobacterales</taxon>
        <taxon>Yersiniaceae</taxon>
        <taxon>Serratia</taxon>
    </lineage>
</organism>
<sequence length="83" mass="8583">MPQPVPRVAAAAGGGVLSVPSASQPAAMAPVSAPGGGGPIFQLFFNDVGQRSDQELERMVRSAVRDAMASTVRGNRGSFRDRD</sequence>
<evidence type="ECO:0000313" key="2">
    <source>
        <dbReference type="Proteomes" id="UP000254765"/>
    </source>
</evidence>
<name>A0A380A4A5_SERMA</name>
<dbReference type="Proteomes" id="UP000254765">
    <property type="component" value="Unassembled WGS sequence"/>
</dbReference>
<accession>A0A380A4A5</accession>
<dbReference type="AlphaFoldDB" id="A0A380A4A5"/>